<dbReference type="Gene3D" id="3.80.10.10">
    <property type="entry name" value="Ribonuclease Inhibitor"/>
    <property type="match status" value="1"/>
</dbReference>
<evidence type="ECO:0000313" key="1">
    <source>
        <dbReference type="EMBL" id="GGD81997.1"/>
    </source>
</evidence>
<sequence length="341" mass="38967">MSEPWAASMSGVPWNLEKMNSAVKQLRNRAAISFVVGTDETDDLLKLDERVFSKRPDLILHISNREDKGRYTEKFLTSLAGLKHVAALQLDLQQQQDLTLLSALNRMDFLNIRSQKPQNLDFIRHYKQLRYLSLSGKFEALEPIADCMRLDTLVLNCAIDQLDFVADLPLMEYLALDSCTLKGSLEVLADSNIRMLRLSTVRGLTNIDALGALHKLAYLHLSLPKVERLCDFSSMKDLRQLELDFMKSLKEINNLWTAQRLEVLDLKDIHTGLKAEAFGGLTEMCGLRQVDFRFIDPHKGRIAALRKRMYEAGKEQLLYENIPDEKRIPSMGLVHLSHILM</sequence>
<evidence type="ECO:0000313" key="2">
    <source>
        <dbReference type="Proteomes" id="UP000612456"/>
    </source>
</evidence>
<dbReference type="AlphaFoldDB" id="A0A916Z9Z5"/>
<dbReference type="RefSeq" id="WP_188995142.1">
    <property type="nucleotide sequence ID" value="NZ_BMHP01000003.1"/>
</dbReference>
<protein>
    <recommendedName>
        <fullName evidence="3">Internalin A</fullName>
    </recommendedName>
</protein>
<dbReference type="Proteomes" id="UP000612456">
    <property type="component" value="Unassembled WGS sequence"/>
</dbReference>
<comment type="caution">
    <text evidence="1">The sequence shown here is derived from an EMBL/GenBank/DDBJ whole genome shotgun (WGS) entry which is preliminary data.</text>
</comment>
<proteinExistence type="predicted"/>
<organism evidence="1 2">
    <name type="scientific">Paenibacillus nasutitermitis</name>
    <dbReference type="NCBI Taxonomy" id="1652958"/>
    <lineage>
        <taxon>Bacteria</taxon>
        <taxon>Bacillati</taxon>
        <taxon>Bacillota</taxon>
        <taxon>Bacilli</taxon>
        <taxon>Bacillales</taxon>
        <taxon>Paenibacillaceae</taxon>
        <taxon>Paenibacillus</taxon>
    </lineage>
</organism>
<accession>A0A916Z9Z5</accession>
<name>A0A916Z9Z5_9BACL</name>
<dbReference type="SUPFAM" id="SSF52058">
    <property type="entry name" value="L domain-like"/>
    <property type="match status" value="1"/>
</dbReference>
<dbReference type="InterPro" id="IPR032675">
    <property type="entry name" value="LRR_dom_sf"/>
</dbReference>
<reference evidence="1" key="2">
    <citation type="submission" date="2020-09" db="EMBL/GenBank/DDBJ databases">
        <authorList>
            <person name="Sun Q."/>
            <person name="Zhou Y."/>
        </authorList>
    </citation>
    <scope>NUCLEOTIDE SEQUENCE</scope>
    <source>
        <strain evidence="1">CGMCC 1.15178</strain>
    </source>
</reference>
<reference evidence="1" key="1">
    <citation type="journal article" date="2014" name="Int. J. Syst. Evol. Microbiol.">
        <title>Complete genome sequence of Corynebacterium casei LMG S-19264T (=DSM 44701T), isolated from a smear-ripened cheese.</title>
        <authorList>
            <consortium name="US DOE Joint Genome Institute (JGI-PGF)"/>
            <person name="Walter F."/>
            <person name="Albersmeier A."/>
            <person name="Kalinowski J."/>
            <person name="Ruckert C."/>
        </authorList>
    </citation>
    <scope>NUCLEOTIDE SEQUENCE</scope>
    <source>
        <strain evidence="1">CGMCC 1.15178</strain>
    </source>
</reference>
<evidence type="ECO:0008006" key="3">
    <source>
        <dbReference type="Google" id="ProtNLM"/>
    </source>
</evidence>
<keyword evidence="2" id="KW-1185">Reference proteome</keyword>
<dbReference type="EMBL" id="BMHP01000003">
    <property type="protein sequence ID" value="GGD81997.1"/>
    <property type="molecule type" value="Genomic_DNA"/>
</dbReference>
<gene>
    <name evidence="1" type="ORF">GCM10010911_45140</name>
</gene>